<protein>
    <submittedName>
        <fullName evidence="2">Uncharacterized protein</fullName>
    </submittedName>
</protein>
<dbReference type="PANTHER" id="PTHR31111:SF136">
    <property type="entry name" value="F-BOX ASSOCIATED DOMAIN-CONTAINING PROTEIN"/>
    <property type="match status" value="1"/>
</dbReference>
<organism evidence="2 3">
    <name type="scientific">Nyssa sinensis</name>
    <dbReference type="NCBI Taxonomy" id="561372"/>
    <lineage>
        <taxon>Eukaryota</taxon>
        <taxon>Viridiplantae</taxon>
        <taxon>Streptophyta</taxon>
        <taxon>Embryophyta</taxon>
        <taxon>Tracheophyta</taxon>
        <taxon>Spermatophyta</taxon>
        <taxon>Magnoliopsida</taxon>
        <taxon>eudicotyledons</taxon>
        <taxon>Gunneridae</taxon>
        <taxon>Pentapetalae</taxon>
        <taxon>asterids</taxon>
        <taxon>Cornales</taxon>
        <taxon>Nyssaceae</taxon>
        <taxon>Nyssa</taxon>
    </lineage>
</organism>
<name>A0A5J5AR86_9ASTE</name>
<feature type="region of interest" description="Disordered" evidence="1">
    <location>
        <begin position="1"/>
        <end position="34"/>
    </location>
</feature>
<evidence type="ECO:0000313" key="2">
    <source>
        <dbReference type="EMBL" id="KAA8532789.1"/>
    </source>
</evidence>
<accession>A0A5J5AR86</accession>
<keyword evidence="3" id="KW-1185">Reference proteome</keyword>
<dbReference type="OrthoDB" id="1576694at2759"/>
<reference evidence="2 3" key="1">
    <citation type="submission" date="2019-09" db="EMBL/GenBank/DDBJ databases">
        <title>A chromosome-level genome assembly of the Chinese tupelo Nyssa sinensis.</title>
        <authorList>
            <person name="Yang X."/>
            <person name="Kang M."/>
            <person name="Yang Y."/>
            <person name="Xiong H."/>
            <person name="Wang M."/>
            <person name="Zhang Z."/>
            <person name="Wang Z."/>
            <person name="Wu H."/>
            <person name="Ma T."/>
            <person name="Liu J."/>
            <person name="Xi Z."/>
        </authorList>
    </citation>
    <scope>NUCLEOTIDE SEQUENCE [LARGE SCALE GENOMIC DNA]</scope>
    <source>
        <strain evidence="2">J267</strain>
        <tissue evidence="2">Leaf</tissue>
    </source>
</reference>
<sequence length="224" mass="25359">MAEDDDEASVSSEWGDLLDQDPKPSTLDTEENFPESEFGCWERTETILGLGGSLKKEKFNLAATREATTLASAMFQNPLMGLYVSTMVVKSMSAIPVQEVRIRPLLTSSETQRYSKLDDDSFFNIPYSSYSFGFDPSHIEYKVVHIFGLRQRNCMRLYDIQCEVFTIKGSSREEVCALSWRKIAHVPPYPYIFRGQGVCVNGAKHWVGMQAPELPFPVFLQSLT</sequence>
<gene>
    <name evidence="2" type="ORF">F0562_032822</name>
</gene>
<dbReference type="Proteomes" id="UP000325577">
    <property type="component" value="Linkage Group LG19"/>
</dbReference>
<evidence type="ECO:0000256" key="1">
    <source>
        <dbReference type="SAM" id="MobiDB-lite"/>
    </source>
</evidence>
<dbReference type="AlphaFoldDB" id="A0A5J5AR86"/>
<evidence type="ECO:0000313" key="3">
    <source>
        <dbReference type="Proteomes" id="UP000325577"/>
    </source>
</evidence>
<proteinExistence type="predicted"/>
<dbReference type="PANTHER" id="PTHR31111">
    <property type="entry name" value="BNAA05G37150D PROTEIN-RELATED"/>
    <property type="match status" value="1"/>
</dbReference>
<dbReference type="EMBL" id="CM018042">
    <property type="protein sequence ID" value="KAA8532789.1"/>
    <property type="molecule type" value="Genomic_DNA"/>
</dbReference>